<dbReference type="CDD" id="cd08704">
    <property type="entry name" value="Met_tRNA_FMT_C"/>
    <property type="match status" value="1"/>
</dbReference>
<dbReference type="Pfam" id="PF00551">
    <property type="entry name" value="Formyl_trans_N"/>
    <property type="match status" value="1"/>
</dbReference>
<dbReference type="PANTHER" id="PTHR11138">
    <property type="entry name" value="METHIONYL-TRNA FORMYLTRANSFERASE"/>
    <property type="match status" value="1"/>
</dbReference>
<dbReference type="InterPro" id="IPR041711">
    <property type="entry name" value="Met-tRNA-FMT_N"/>
</dbReference>
<evidence type="ECO:0000313" key="11">
    <source>
        <dbReference type="EMBL" id="PJF48795.1"/>
    </source>
</evidence>
<feature type="binding site" evidence="8">
    <location>
        <begin position="110"/>
        <end position="113"/>
    </location>
    <ligand>
        <name>(6S)-5,6,7,8-tetrahydrofolate</name>
        <dbReference type="ChEBI" id="CHEBI:57453"/>
    </ligand>
</feature>
<dbReference type="InterPro" id="IPR002376">
    <property type="entry name" value="Formyl_transf_N"/>
</dbReference>
<dbReference type="HAMAP" id="MF_00182">
    <property type="entry name" value="Formyl_trans"/>
    <property type="match status" value="1"/>
</dbReference>
<dbReference type="SUPFAM" id="SSF50486">
    <property type="entry name" value="FMT C-terminal domain-like"/>
    <property type="match status" value="1"/>
</dbReference>
<evidence type="ECO:0000259" key="10">
    <source>
        <dbReference type="Pfam" id="PF02911"/>
    </source>
</evidence>
<evidence type="ECO:0000256" key="2">
    <source>
        <dbReference type="ARBA" id="ARBA00010699"/>
    </source>
</evidence>
<organism evidence="11 12">
    <name type="scientific">Candidatus Thermofonsia Clade 3 bacterium</name>
    <dbReference type="NCBI Taxonomy" id="2364212"/>
    <lineage>
        <taxon>Bacteria</taxon>
        <taxon>Bacillati</taxon>
        <taxon>Chloroflexota</taxon>
        <taxon>Candidatus Thermofontia</taxon>
        <taxon>Candidatus Thermofonsia Clade 3</taxon>
    </lineage>
</organism>
<dbReference type="PROSITE" id="PS00373">
    <property type="entry name" value="GART"/>
    <property type="match status" value="1"/>
</dbReference>
<evidence type="ECO:0000256" key="3">
    <source>
        <dbReference type="ARBA" id="ARBA00012261"/>
    </source>
</evidence>
<gene>
    <name evidence="8" type="primary">fmt</name>
    <name evidence="11" type="ORF">CUN48_01730</name>
</gene>
<dbReference type="EMBL" id="PGTN01000006">
    <property type="protein sequence ID" value="PJF48795.1"/>
    <property type="molecule type" value="Genomic_DNA"/>
</dbReference>
<dbReference type="InterPro" id="IPR044135">
    <property type="entry name" value="Met-tRNA-FMT_C"/>
</dbReference>
<dbReference type="Gene3D" id="3.40.50.170">
    <property type="entry name" value="Formyl transferase, N-terminal domain"/>
    <property type="match status" value="1"/>
</dbReference>
<comment type="caution">
    <text evidence="11">The sequence shown here is derived from an EMBL/GenBank/DDBJ whole genome shotgun (WGS) entry which is preliminary data.</text>
</comment>
<dbReference type="InterPro" id="IPR037022">
    <property type="entry name" value="Formyl_trans_C_sf"/>
</dbReference>
<evidence type="ECO:0000256" key="5">
    <source>
        <dbReference type="ARBA" id="ARBA00022679"/>
    </source>
</evidence>
<name>A0A2M8QG47_9CHLR</name>
<evidence type="ECO:0000256" key="6">
    <source>
        <dbReference type="ARBA" id="ARBA00022917"/>
    </source>
</evidence>
<dbReference type="Proteomes" id="UP000230790">
    <property type="component" value="Unassembled WGS sequence"/>
</dbReference>
<keyword evidence="6 8" id="KW-0648">Protein biosynthesis</keyword>
<evidence type="ECO:0000256" key="8">
    <source>
        <dbReference type="HAMAP-Rule" id="MF_00182"/>
    </source>
</evidence>
<dbReference type="InterPro" id="IPR001555">
    <property type="entry name" value="GART_AS"/>
</dbReference>
<dbReference type="CDD" id="cd08646">
    <property type="entry name" value="FMT_core_Met-tRNA-FMT_N"/>
    <property type="match status" value="1"/>
</dbReference>
<dbReference type="FunFam" id="3.40.50.12230:FF:000001">
    <property type="entry name" value="Methionyl-tRNA formyltransferase"/>
    <property type="match status" value="1"/>
</dbReference>
<comment type="catalytic activity">
    <reaction evidence="7 8">
        <text>L-methionyl-tRNA(fMet) + (6R)-10-formyltetrahydrofolate = N-formyl-L-methionyl-tRNA(fMet) + (6S)-5,6,7,8-tetrahydrofolate + H(+)</text>
        <dbReference type="Rhea" id="RHEA:24380"/>
        <dbReference type="Rhea" id="RHEA-COMP:9952"/>
        <dbReference type="Rhea" id="RHEA-COMP:9953"/>
        <dbReference type="ChEBI" id="CHEBI:15378"/>
        <dbReference type="ChEBI" id="CHEBI:57453"/>
        <dbReference type="ChEBI" id="CHEBI:78530"/>
        <dbReference type="ChEBI" id="CHEBI:78844"/>
        <dbReference type="ChEBI" id="CHEBI:195366"/>
        <dbReference type="EC" id="2.1.2.9"/>
    </reaction>
</comment>
<dbReference type="SUPFAM" id="SSF53328">
    <property type="entry name" value="Formyltransferase"/>
    <property type="match status" value="1"/>
</dbReference>
<proteinExistence type="inferred from homology"/>
<dbReference type="InterPro" id="IPR005793">
    <property type="entry name" value="Formyl_trans_C"/>
</dbReference>
<dbReference type="NCBIfam" id="TIGR00460">
    <property type="entry name" value="fmt"/>
    <property type="match status" value="1"/>
</dbReference>
<comment type="function">
    <text evidence="1 8">Attaches a formyl group to the free amino group of methionyl-tRNA(fMet). The formyl group appears to play a dual role in the initiator identity of N-formylmethionyl-tRNA by promoting its recognition by IF2 and preventing the misappropriation of this tRNA by the elongation apparatus.</text>
</comment>
<feature type="domain" description="Formyl transferase C-terminal" evidence="10">
    <location>
        <begin position="204"/>
        <end position="302"/>
    </location>
</feature>
<dbReference type="AlphaFoldDB" id="A0A2M8QG47"/>
<reference evidence="11 12" key="1">
    <citation type="submission" date="2017-11" db="EMBL/GenBank/DDBJ databases">
        <title>Evolution of Phototrophy in the Chloroflexi Phylum Driven by Horizontal Gene Transfer.</title>
        <authorList>
            <person name="Ward L.M."/>
            <person name="Hemp J."/>
            <person name="Shih P.M."/>
            <person name="Mcglynn S.E."/>
            <person name="Fischer W."/>
        </authorList>
    </citation>
    <scope>NUCLEOTIDE SEQUENCE [LARGE SCALE GENOMIC DNA]</scope>
    <source>
        <strain evidence="11">JP3_7</strain>
    </source>
</reference>
<feature type="domain" description="Formyl transferase N-terminal" evidence="9">
    <location>
        <begin position="3"/>
        <end position="181"/>
    </location>
</feature>
<sequence>MTRVIFMGTPSFAVPALSALIEANYDIVAVVTQPDAPAGRGRQIQSPPVKALALQHRLQVMQPDSLRPPSVVAELRALAPDVIIVAAFGQILRPEVLALPPHGCLNIHASLLPRWRGASPVSAAIAAGDAVTGVTLMLMEAGLDSGPIIAQRPEPIRPDDTTGSLTERLARLGAALLIETLPAWLAGAIVPQRQDESRVTLAGRLKKEDGRLDWSRSAEALERHVRAMSPWPSAFTTWQGRQMKVLRAAIAAAACAPGLPPGGVSVDRSGVYVRCGDGALRLLEVQMEGKPAMEAAAFARGHPNLAGSTLGQ</sequence>
<protein>
    <recommendedName>
        <fullName evidence="4 8">Methionyl-tRNA formyltransferase</fullName>
        <ecNumber evidence="3 8">2.1.2.9</ecNumber>
    </recommendedName>
</protein>
<dbReference type="InterPro" id="IPR005794">
    <property type="entry name" value="Fmt"/>
</dbReference>
<dbReference type="InterPro" id="IPR036477">
    <property type="entry name" value="Formyl_transf_N_sf"/>
</dbReference>
<keyword evidence="5 8" id="KW-0808">Transferase</keyword>
<evidence type="ECO:0000256" key="4">
    <source>
        <dbReference type="ARBA" id="ARBA00016014"/>
    </source>
</evidence>
<dbReference type="EC" id="2.1.2.9" evidence="3 8"/>
<evidence type="ECO:0000259" key="9">
    <source>
        <dbReference type="Pfam" id="PF00551"/>
    </source>
</evidence>
<accession>A0A2M8QG47</accession>
<comment type="similarity">
    <text evidence="2 8">Belongs to the Fmt family.</text>
</comment>
<dbReference type="Pfam" id="PF02911">
    <property type="entry name" value="Formyl_trans_C"/>
    <property type="match status" value="1"/>
</dbReference>
<evidence type="ECO:0000256" key="1">
    <source>
        <dbReference type="ARBA" id="ARBA00002606"/>
    </source>
</evidence>
<dbReference type="GO" id="GO:0005829">
    <property type="term" value="C:cytosol"/>
    <property type="evidence" value="ECO:0007669"/>
    <property type="project" value="TreeGrafter"/>
</dbReference>
<dbReference type="PANTHER" id="PTHR11138:SF5">
    <property type="entry name" value="METHIONYL-TRNA FORMYLTRANSFERASE, MITOCHONDRIAL"/>
    <property type="match status" value="1"/>
</dbReference>
<evidence type="ECO:0000256" key="7">
    <source>
        <dbReference type="ARBA" id="ARBA00048558"/>
    </source>
</evidence>
<evidence type="ECO:0000313" key="12">
    <source>
        <dbReference type="Proteomes" id="UP000230790"/>
    </source>
</evidence>
<dbReference type="Gene3D" id="3.10.25.10">
    <property type="entry name" value="Formyl transferase, C-terminal domain"/>
    <property type="match status" value="1"/>
</dbReference>
<dbReference type="InterPro" id="IPR011034">
    <property type="entry name" value="Formyl_transferase-like_C_sf"/>
</dbReference>
<dbReference type="GO" id="GO:0004479">
    <property type="term" value="F:methionyl-tRNA formyltransferase activity"/>
    <property type="evidence" value="ECO:0007669"/>
    <property type="project" value="UniProtKB-UniRule"/>
</dbReference>